<dbReference type="InterPro" id="IPR027417">
    <property type="entry name" value="P-loop_NTPase"/>
</dbReference>
<dbReference type="NCBIfam" id="TIGR00595">
    <property type="entry name" value="priA"/>
    <property type="match status" value="1"/>
</dbReference>
<keyword evidence="8 11" id="KW-0067">ATP-binding</keyword>
<comment type="subunit">
    <text evidence="11">Component of the replication restart primosome.</text>
</comment>
<sequence>MAQLFETEPAATKAVAYAQVALEQGIDTAPTGLTYAVPAALADLKPGERVRVPLGRGNKPTNGFVVELHDTSALPSVKNIKPIIERDRHGVSLTPELISLAKWIASYYCCPLGMVFATMLPAAVKKGTGSVTRTMVGLAAAPEGRPTKLSKLQQAILDTATTRAAADHPWTEIKELADLAGARSVSPVKQLLDKGLLTTHREEEVRSDLDLRAQRAVGELDPLVLNAAQQTALDHLINHLDEGFGVHLLHGVTGSGKTEVYLRAIERVMANAHANGSDHPPSAIVLVPEIALTPQTVGRFLERFEQTNVAVLHSGLTAAQRHAQWRRIRRGEANIVIGARSAIFAPLSNLRLIIVDEEHESSYKQDQAPRYHGRDVAIKRAHLAGIPVVLGSATPSLEMYYKVSGSEFRVSSSGEATSHDTTQNSKLETRNYHLIRLPDRAPGMKMPQVEIIDLSDERRKRYEITGKAGVHLLSLALERALTQTLKDSGQTMLLLNRRGFANYIACPDQRCGWLMRCHYCDVTMVYHKDERLPTGGVVRCHHCEAEQTLPSTCPDCKKNITTFGLGTQRVEEELARKFPDARVTRMDADSMRHGRDYQQCLDAFRAGEIDILVGTQMIAKGLDFPNVRLVGVINADTALNLPDFRAAERTFQLIAQVAGRAGRSDKPGRVLVQTFSPHDPSIQLAAKHDFESFAERELQQRAAVGLPPIGRMARIVVRDKDHYACAERAQTLATQMQQFNADAGGQVRLRGPMPCPIARIADYHRQQIEMLAASAGPLQTLLTATRNSGLLRADQHVAVDVDPVALL</sequence>
<dbReference type="PROSITE" id="PS51192">
    <property type="entry name" value="HELICASE_ATP_BIND_1"/>
    <property type="match status" value="1"/>
</dbReference>
<protein>
    <recommendedName>
        <fullName evidence="11">Replication restart protein PriA</fullName>
    </recommendedName>
    <alternativeName>
        <fullName evidence="11">ATP-dependent DNA helicase PriA</fullName>
        <ecNumber evidence="11">5.6.2.4</ecNumber>
    </alternativeName>
    <alternativeName>
        <fullName evidence="11">DNA 3'-5' helicase PriA</fullName>
    </alternativeName>
</protein>
<dbReference type="InterPro" id="IPR001650">
    <property type="entry name" value="Helicase_C-like"/>
</dbReference>
<feature type="domain" description="Helicase ATP-binding" evidence="12">
    <location>
        <begin position="238"/>
        <end position="413"/>
    </location>
</feature>
<evidence type="ECO:0000256" key="2">
    <source>
        <dbReference type="ARBA" id="ARBA00022705"/>
    </source>
</evidence>
<feature type="binding site" evidence="11">
    <location>
        <position position="520"/>
    </location>
    <ligand>
        <name>Zn(2+)</name>
        <dbReference type="ChEBI" id="CHEBI:29105"/>
        <label>2</label>
    </ligand>
</feature>
<evidence type="ECO:0000256" key="5">
    <source>
        <dbReference type="ARBA" id="ARBA00022801"/>
    </source>
</evidence>
<dbReference type="Gene3D" id="3.40.50.300">
    <property type="entry name" value="P-loop containing nucleotide triphosphate hydrolases"/>
    <property type="match status" value="2"/>
</dbReference>
<comment type="function">
    <text evidence="11">Initiates the restart of stalled replication forks, which reloads the replicative helicase on sites other than the origin of replication. Recognizes and binds to abandoned replication forks and remodels them to uncover a helicase loading site. Promotes assembly of the primosome at these replication forks.</text>
</comment>
<evidence type="ECO:0000256" key="9">
    <source>
        <dbReference type="ARBA" id="ARBA00023125"/>
    </source>
</evidence>
<keyword evidence="4 11" id="KW-0547">Nucleotide-binding</keyword>
<keyword evidence="3 11" id="KW-0479">Metal-binding</keyword>
<keyword evidence="9 11" id="KW-0238">DNA-binding</keyword>
<evidence type="ECO:0000313" key="15">
    <source>
        <dbReference type="Proteomes" id="UP001575105"/>
    </source>
</evidence>
<feature type="binding site" evidence="11">
    <location>
        <position position="556"/>
    </location>
    <ligand>
        <name>Zn(2+)</name>
        <dbReference type="ChEBI" id="CHEBI:29105"/>
        <label>1</label>
    </ligand>
</feature>
<dbReference type="InterPro" id="IPR041222">
    <property type="entry name" value="PriA_3primeBD"/>
</dbReference>
<dbReference type="Pfam" id="PF00271">
    <property type="entry name" value="Helicase_C"/>
    <property type="match status" value="1"/>
</dbReference>
<evidence type="ECO:0000256" key="4">
    <source>
        <dbReference type="ARBA" id="ARBA00022741"/>
    </source>
</evidence>
<reference evidence="14 15" key="1">
    <citation type="submission" date="2024-08" db="EMBL/GenBank/DDBJ databases">
        <title>Whole-genome sequencing of halo(alkali)philic microorganisms from hypersaline lakes.</title>
        <authorList>
            <person name="Sorokin D.Y."/>
            <person name="Merkel A.Y."/>
            <person name="Messina E."/>
            <person name="Yakimov M."/>
        </authorList>
    </citation>
    <scope>NUCLEOTIDE SEQUENCE [LARGE SCALE GENOMIC DNA]</scope>
    <source>
        <strain evidence="14 15">AB-hyl4</strain>
    </source>
</reference>
<dbReference type="Gene3D" id="3.40.1440.60">
    <property type="entry name" value="PriA, 3(prime) DNA-binding domain"/>
    <property type="match status" value="1"/>
</dbReference>
<dbReference type="Proteomes" id="UP001575105">
    <property type="component" value="Unassembled WGS sequence"/>
</dbReference>
<feature type="binding site" evidence="11">
    <location>
        <position position="517"/>
    </location>
    <ligand>
        <name>Zn(2+)</name>
        <dbReference type="ChEBI" id="CHEBI:29105"/>
        <label>2</label>
    </ligand>
</feature>
<dbReference type="SUPFAM" id="SSF52540">
    <property type="entry name" value="P-loop containing nucleoside triphosphate hydrolases"/>
    <property type="match status" value="1"/>
</dbReference>
<evidence type="ECO:0000256" key="1">
    <source>
        <dbReference type="ARBA" id="ARBA00022515"/>
    </source>
</evidence>
<feature type="binding site" evidence="11">
    <location>
        <position position="540"/>
    </location>
    <ligand>
        <name>Zn(2+)</name>
        <dbReference type="ChEBI" id="CHEBI:29105"/>
        <label>2</label>
    </ligand>
</feature>
<evidence type="ECO:0000259" key="13">
    <source>
        <dbReference type="PROSITE" id="PS51194"/>
    </source>
</evidence>
<evidence type="ECO:0000256" key="6">
    <source>
        <dbReference type="ARBA" id="ARBA00022806"/>
    </source>
</evidence>
<evidence type="ECO:0000256" key="7">
    <source>
        <dbReference type="ARBA" id="ARBA00022833"/>
    </source>
</evidence>
<accession>A0ABV4U466</accession>
<evidence type="ECO:0000313" key="14">
    <source>
        <dbReference type="EMBL" id="MFA9478393.1"/>
    </source>
</evidence>
<dbReference type="SMART" id="SM00490">
    <property type="entry name" value="HELICc"/>
    <property type="match status" value="1"/>
</dbReference>
<comment type="catalytic activity">
    <reaction evidence="11">
        <text>Couples ATP hydrolysis with the unwinding of duplex DNA by translocating in the 3'-5' direction.</text>
        <dbReference type="EC" id="5.6.2.4"/>
    </reaction>
</comment>
<comment type="caution">
    <text evidence="14">The sequence shown here is derived from an EMBL/GenBank/DDBJ whole genome shotgun (WGS) entry which is preliminary data.</text>
</comment>
<keyword evidence="15" id="KW-1185">Reference proteome</keyword>
<evidence type="ECO:0000256" key="8">
    <source>
        <dbReference type="ARBA" id="ARBA00022840"/>
    </source>
</evidence>
<keyword evidence="6 11" id="KW-0347">Helicase</keyword>
<feature type="binding site" evidence="11">
    <location>
        <position position="553"/>
    </location>
    <ligand>
        <name>Zn(2+)</name>
        <dbReference type="ChEBI" id="CHEBI:29105"/>
        <label>1</label>
    </ligand>
</feature>
<dbReference type="PROSITE" id="PS51194">
    <property type="entry name" value="HELICASE_CTER"/>
    <property type="match status" value="1"/>
</dbReference>
<dbReference type="Pfam" id="PF00270">
    <property type="entry name" value="DEAD"/>
    <property type="match status" value="1"/>
</dbReference>
<keyword evidence="2 11" id="KW-0235">DNA replication</keyword>
<keyword evidence="7 11" id="KW-0862">Zinc</keyword>
<feature type="binding site" evidence="11">
    <location>
        <position position="506"/>
    </location>
    <ligand>
        <name>Zn(2+)</name>
        <dbReference type="ChEBI" id="CHEBI:29105"/>
        <label>1</label>
    </ligand>
</feature>
<dbReference type="InterPro" id="IPR005259">
    <property type="entry name" value="PriA"/>
</dbReference>
<dbReference type="PANTHER" id="PTHR30580">
    <property type="entry name" value="PRIMOSOMAL PROTEIN N"/>
    <property type="match status" value="1"/>
</dbReference>
<dbReference type="Pfam" id="PF18074">
    <property type="entry name" value="PriA_C"/>
    <property type="match status" value="1"/>
</dbReference>
<evidence type="ECO:0000256" key="11">
    <source>
        <dbReference type="HAMAP-Rule" id="MF_00983"/>
    </source>
</evidence>
<evidence type="ECO:0000256" key="3">
    <source>
        <dbReference type="ARBA" id="ARBA00022723"/>
    </source>
</evidence>
<evidence type="ECO:0000259" key="12">
    <source>
        <dbReference type="PROSITE" id="PS51192"/>
    </source>
</evidence>
<keyword evidence="5 11" id="KW-0378">Hydrolase</keyword>
<dbReference type="EC" id="5.6.2.4" evidence="11"/>
<dbReference type="EMBL" id="JBGUBD010000005">
    <property type="protein sequence ID" value="MFA9478393.1"/>
    <property type="molecule type" value="Genomic_DNA"/>
</dbReference>
<feature type="binding site" evidence="11">
    <location>
        <position position="511"/>
    </location>
    <ligand>
        <name>Zn(2+)</name>
        <dbReference type="ChEBI" id="CHEBI:29105"/>
        <label>1</label>
    </ligand>
</feature>
<feature type="binding site" evidence="11">
    <location>
        <position position="543"/>
    </location>
    <ligand>
        <name>Zn(2+)</name>
        <dbReference type="ChEBI" id="CHEBI:29105"/>
        <label>2</label>
    </ligand>
</feature>
<proteinExistence type="inferred from homology"/>
<keyword evidence="10 11" id="KW-0413">Isomerase</keyword>
<dbReference type="InterPro" id="IPR042115">
    <property type="entry name" value="PriA_3primeBD_sf"/>
</dbReference>
<dbReference type="HAMAP" id="MF_00983">
    <property type="entry name" value="PriA"/>
    <property type="match status" value="1"/>
</dbReference>
<dbReference type="InterPro" id="IPR041236">
    <property type="entry name" value="PriA_C"/>
</dbReference>
<comment type="similarity">
    <text evidence="11">Belongs to the helicase family. PriA subfamily.</text>
</comment>
<dbReference type="SMART" id="SM00487">
    <property type="entry name" value="DEXDc"/>
    <property type="match status" value="1"/>
</dbReference>
<dbReference type="CDD" id="cd17929">
    <property type="entry name" value="DEXHc_priA"/>
    <property type="match status" value="1"/>
</dbReference>
<organism evidence="14 15">
    <name type="scientific">Natronomicrosphaera hydrolytica</name>
    <dbReference type="NCBI Taxonomy" id="3242702"/>
    <lineage>
        <taxon>Bacteria</taxon>
        <taxon>Pseudomonadati</taxon>
        <taxon>Planctomycetota</taxon>
        <taxon>Phycisphaerae</taxon>
        <taxon>Phycisphaerales</taxon>
        <taxon>Phycisphaeraceae</taxon>
        <taxon>Natronomicrosphaera</taxon>
    </lineage>
</organism>
<keyword evidence="1 11" id="KW-0639">Primosome</keyword>
<dbReference type="InterPro" id="IPR011545">
    <property type="entry name" value="DEAD/DEAH_box_helicase_dom"/>
</dbReference>
<evidence type="ECO:0000256" key="10">
    <source>
        <dbReference type="ARBA" id="ARBA00023235"/>
    </source>
</evidence>
<dbReference type="InterPro" id="IPR014001">
    <property type="entry name" value="Helicase_ATP-bd"/>
</dbReference>
<dbReference type="Pfam" id="PF17764">
    <property type="entry name" value="PriA_3primeBD"/>
    <property type="match status" value="1"/>
</dbReference>
<comment type="cofactor">
    <cofactor evidence="11">
        <name>Zn(2+)</name>
        <dbReference type="ChEBI" id="CHEBI:29105"/>
    </cofactor>
    <text evidence="11">Binds 2 zinc ions per subunit.</text>
</comment>
<name>A0ABV4U466_9BACT</name>
<dbReference type="CDD" id="cd18804">
    <property type="entry name" value="SF2_C_priA"/>
    <property type="match status" value="1"/>
</dbReference>
<dbReference type="RefSeq" id="WP_425345321.1">
    <property type="nucleotide sequence ID" value="NZ_JBGUBD010000005.1"/>
</dbReference>
<comment type="catalytic activity">
    <reaction evidence="11">
        <text>ATP + H2O = ADP + phosphate + H(+)</text>
        <dbReference type="Rhea" id="RHEA:13065"/>
        <dbReference type="ChEBI" id="CHEBI:15377"/>
        <dbReference type="ChEBI" id="CHEBI:15378"/>
        <dbReference type="ChEBI" id="CHEBI:30616"/>
        <dbReference type="ChEBI" id="CHEBI:43474"/>
        <dbReference type="ChEBI" id="CHEBI:456216"/>
        <dbReference type="EC" id="5.6.2.4"/>
    </reaction>
</comment>
<dbReference type="PANTHER" id="PTHR30580:SF0">
    <property type="entry name" value="PRIMOSOMAL PROTEIN N"/>
    <property type="match status" value="1"/>
</dbReference>
<gene>
    <name evidence="11 14" type="primary">priA</name>
    <name evidence="14" type="ORF">ACERK3_08800</name>
</gene>
<feature type="domain" description="Helicase C-terminal" evidence="13">
    <location>
        <begin position="548"/>
        <end position="704"/>
    </location>
</feature>